<organism evidence="4 5">
    <name type="scientific">Parthenolecanium corni</name>
    <dbReference type="NCBI Taxonomy" id="536013"/>
    <lineage>
        <taxon>Eukaryota</taxon>
        <taxon>Metazoa</taxon>
        <taxon>Ecdysozoa</taxon>
        <taxon>Arthropoda</taxon>
        <taxon>Hexapoda</taxon>
        <taxon>Insecta</taxon>
        <taxon>Pterygota</taxon>
        <taxon>Neoptera</taxon>
        <taxon>Paraneoptera</taxon>
        <taxon>Hemiptera</taxon>
        <taxon>Sternorrhyncha</taxon>
        <taxon>Coccoidea</taxon>
        <taxon>Coccidae</taxon>
        <taxon>Parthenolecanium</taxon>
    </lineage>
</organism>
<feature type="domain" description="DUF5614" evidence="3">
    <location>
        <begin position="22"/>
        <end position="190"/>
    </location>
</feature>
<evidence type="ECO:0000259" key="2">
    <source>
        <dbReference type="Pfam" id="PF07000"/>
    </source>
</evidence>
<comment type="caution">
    <text evidence="4">The sequence shown here is derived from an EMBL/GenBank/DDBJ whole genome shotgun (WGS) entry which is preliminary data.</text>
</comment>
<reference evidence="4 5" key="1">
    <citation type="submission" date="2024-03" db="EMBL/GenBank/DDBJ databases">
        <title>Adaptation during the transition from Ophiocordyceps entomopathogen to insect associate is accompanied by gene loss and intensified selection.</title>
        <authorList>
            <person name="Ward C.M."/>
            <person name="Onetto C.A."/>
            <person name="Borneman A.R."/>
        </authorList>
    </citation>
    <scope>NUCLEOTIDE SEQUENCE [LARGE SCALE GENOMIC DNA]</scope>
    <source>
        <strain evidence="4">AWRI1</strain>
        <tissue evidence="4">Single Adult Female</tissue>
    </source>
</reference>
<dbReference type="InterPro" id="IPR041076">
    <property type="entry name" value="DUF5614"/>
</dbReference>
<dbReference type="Pfam" id="PF18474">
    <property type="entry name" value="DUF5614"/>
    <property type="match status" value="1"/>
</dbReference>
<proteinExistence type="inferred from homology"/>
<dbReference type="AlphaFoldDB" id="A0AAN9U337"/>
<dbReference type="InterPro" id="IPR010733">
    <property type="entry name" value="DUF1308"/>
</dbReference>
<accession>A0AAN9U337</accession>
<dbReference type="Proteomes" id="UP001367676">
    <property type="component" value="Unassembled WGS sequence"/>
</dbReference>
<protein>
    <recommendedName>
        <fullName evidence="6">DUF1308 domain-containing protein</fullName>
    </recommendedName>
</protein>
<sequence>MENEIETLLNKGNSILKFTEAEKVRDLIGINKFRKKIKREIAFLQTIPSKIHITDAYVKCSNLRHLETLIIKASEADECVALLHVFKYTDPIGKSPKKLVVDFVSHGGKRWNKVSARNPKALTTNSVDNNSIYGSRSIIDQANDYLECARENLHLFQIPEIVFHFASGIEASLAHIFKNMEVVVEGEIIDDGSGLLVESKPALPDNNESNTLNLDITTMLAYIASSTNGGCYAKISSPVLSLQLLSEQKHHVKKYLDELFDEKELVCCQTAFDSFKSILSTIAGPGEKIRGDELIERLKVVPDCPSEKALSLRAGGKVKHRSVVIFGTGDTLKIPTVTANVGFVRAAEHQNINFAVFTHESRSLTEAKEIRD</sequence>
<evidence type="ECO:0008006" key="6">
    <source>
        <dbReference type="Google" id="ProtNLM"/>
    </source>
</evidence>
<comment type="similarity">
    <text evidence="1">Belongs to the UPF0415 family.</text>
</comment>
<evidence type="ECO:0000313" key="4">
    <source>
        <dbReference type="EMBL" id="KAK7603878.1"/>
    </source>
</evidence>
<gene>
    <name evidence="4" type="ORF">V9T40_004151</name>
</gene>
<feature type="domain" description="DUF1308" evidence="2">
    <location>
        <begin position="212"/>
        <end position="370"/>
    </location>
</feature>
<dbReference type="Pfam" id="PF07000">
    <property type="entry name" value="DUF1308"/>
    <property type="match status" value="1"/>
</dbReference>
<dbReference type="PANTHER" id="PTHR13379">
    <property type="entry name" value="UNCHARACTERIZED DUF1308"/>
    <property type="match status" value="1"/>
</dbReference>
<name>A0AAN9U337_9HEMI</name>
<evidence type="ECO:0000259" key="3">
    <source>
        <dbReference type="Pfam" id="PF18474"/>
    </source>
</evidence>
<dbReference type="PANTHER" id="PTHR13379:SF0">
    <property type="entry name" value="UPF0415 PROTEIN C7ORF25"/>
    <property type="match status" value="1"/>
</dbReference>
<evidence type="ECO:0000256" key="1">
    <source>
        <dbReference type="ARBA" id="ARBA00006588"/>
    </source>
</evidence>
<evidence type="ECO:0000313" key="5">
    <source>
        <dbReference type="Proteomes" id="UP001367676"/>
    </source>
</evidence>
<dbReference type="EMBL" id="JBBCAQ010000004">
    <property type="protein sequence ID" value="KAK7603878.1"/>
    <property type="molecule type" value="Genomic_DNA"/>
</dbReference>
<keyword evidence="5" id="KW-1185">Reference proteome</keyword>